<sequence>MAMNKKNSTPNSLGVCEKIFNVIRVGPAIQKIRRISYCPRDSAPHAGGKIIEIRGEDADADHGYQEPATKIQVLPTPNNHQKVISSATKVGQEDGRLAISVSFKEKTPKPNKAQPEKVVLVGQSQGLAAGAAKVGSKVEPQGQTHKRGVVFSQEQSSHGGREVKFVTKGDEKNLTKSKGHGKPASDDQDRRQGINERNKKQGVDHLNDAFSDYINRKKIEIRSELDDGKNTWDLLDGVRHDGNKKDSLKDHFSDYIHRAKNKMARSSSSFGTGKNVSFKKE</sequence>
<dbReference type="AlphaFoldDB" id="A0A978UQM5"/>
<feature type="compositionally biased region" description="Basic and acidic residues" evidence="1">
    <location>
        <begin position="159"/>
        <end position="174"/>
    </location>
</feature>
<evidence type="ECO:0000313" key="2">
    <source>
        <dbReference type="EMBL" id="KAH7517175.1"/>
    </source>
</evidence>
<protein>
    <submittedName>
        <fullName evidence="2">Uncharacterized protein</fullName>
    </submittedName>
</protein>
<reference evidence="2" key="1">
    <citation type="journal article" date="2021" name="Front. Plant Sci.">
        <title>Chromosome-Scale Genome Assembly for Chinese Sour Jujube and Insights Into Its Genome Evolution and Domestication Signature.</title>
        <authorList>
            <person name="Shen L.-Y."/>
            <person name="Luo H."/>
            <person name="Wang X.-L."/>
            <person name="Wang X.-M."/>
            <person name="Qiu X.-J."/>
            <person name="Liu H."/>
            <person name="Zhou S.-S."/>
            <person name="Jia K.-H."/>
            <person name="Nie S."/>
            <person name="Bao Y.-T."/>
            <person name="Zhang R.-G."/>
            <person name="Yun Q.-Z."/>
            <person name="Chai Y.-H."/>
            <person name="Lu J.-Y."/>
            <person name="Li Y."/>
            <person name="Zhao S.-W."/>
            <person name="Mao J.-F."/>
            <person name="Jia S.-G."/>
            <person name="Mao Y.-M."/>
        </authorList>
    </citation>
    <scope>NUCLEOTIDE SEQUENCE</scope>
    <source>
        <strain evidence="2">AT0</strain>
        <tissue evidence="2">Leaf</tissue>
    </source>
</reference>
<feature type="compositionally biased region" description="Polar residues" evidence="1">
    <location>
        <begin position="264"/>
        <end position="275"/>
    </location>
</feature>
<evidence type="ECO:0000256" key="1">
    <source>
        <dbReference type="SAM" id="MobiDB-lite"/>
    </source>
</evidence>
<feature type="region of interest" description="Disordered" evidence="1">
    <location>
        <begin position="262"/>
        <end position="281"/>
    </location>
</feature>
<comment type="caution">
    <text evidence="2">The sequence shown here is derived from an EMBL/GenBank/DDBJ whole genome shotgun (WGS) entry which is preliminary data.</text>
</comment>
<evidence type="ECO:0000313" key="3">
    <source>
        <dbReference type="Proteomes" id="UP000813462"/>
    </source>
</evidence>
<feature type="region of interest" description="Disordered" evidence="1">
    <location>
        <begin position="132"/>
        <end position="205"/>
    </location>
</feature>
<gene>
    <name evidence="2" type="ORF">FEM48_Zijuj09G0034500</name>
</gene>
<organism evidence="2 3">
    <name type="scientific">Ziziphus jujuba var. spinosa</name>
    <dbReference type="NCBI Taxonomy" id="714518"/>
    <lineage>
        <taxon>Eukaryota</taxon>
        <taxon>Viridiplantae</taxon>
        <taxon>Streptophyta</taxon>
        <taxon>Embryophyta</taxon>
        <taxon>Tracheophyta</taxon>
        <taxon>Spermatophyta</taxon>
        <taxon>Magnoliopsida</taxon>
        <taxon>eudicotyledons</taxon>
        <taxon>Gunneridae</taxon>
        <taxon>Pentapetalae</taxon>
        <taxon>rosids</taxon>
        <taxon>fabids</taxon>
        <taxon>Rosales</taxon>
        <taxon>Rhamnaceae</taxon>
        <taxon>Paliureae</taxon>
        <taxon>Ziziphus</taxon>
    </lineage>
</organism>
<proteinExistence type="predicted"/>
<dbReference type="Proteomes" id="UP000813462">
    <property type="component" value="Unassembled WGS sequence"/>
</dbReference>
<dbReference type="PANTHER" id="PTHR36746:SF3">
    <property type="entry name" value="DUF4005 DOMAIN-CONTAINING PROTEIN"/>
    <property type="match status" value="1"/>
</dbReference>
<dbReference type="PANTHER" id="PTHR36746">
    <property type="entry name" value="BNAC04G51760D PROTEIN"/>
    <property type="match status" value="1"/>
</dbReference>
<name>A0A978UQM5_ZIZJJ</name>
<accession>A0A978UQM5</accession>
<dbReference type="EMBL" id="JAEACU010000009">
    <property type="protein sequence ID" value="KAH7517175.1"/>
    <property type="molecule type" value="Genomic_DNA"/>
</dbReference>
<feature type="compositionally biased region" description="Basic and acidic residues" evidence="1">
    <location>
        <begin position="183"/>
        <end position="205"/>
    </location>
</feature>